<sequence>MTSIIRQIRLLLYKAHTAAFLKPFEKQFMTDIKTLMQKTLAITFVVALFVSVLYILTASFTILLLGFGGILFSLFFESIAGKINQWTGWNRAISLSLSIIFIILFYSGISFLIGNQVAQQYDELEEKLPEMVETFKSQIEDTAIGERLVKKLDDMESSDFDLFDNAEMLFKSTFGFLGDIYALLFFGIFILVNPAMYVKGFAALTPKSERKHTVEFLNETGENLKIWLRAIVLEMIFVFILTAIGLLILGIDLWLILAIIAGFLTFIPNIGPALAIIPAFLVGLLSGLQTALIVVALYLVVQAVETGIFGPFIRQKLLSLPPALVLLFQLIMGVFTGGWGVLLATPLLVVVINVVQEYYIKGALEEGAQ</sequence>
<dbReference type="PANTHER" id="PTHR21716">
    <property type="entry name" value="TRANSMEMBRANE PROTEIN"/>
    <property type="match status" value="1"/>
</dbReference>
<feature type="transmembrane region" description="Helical" evidence="6">
    <location>
        <begin position="180"/>
        <end position="205"/>
    </location>
</feature>
<comment type="similarity">
    <text evidence="2">Belongs to the autoinducer-2 exporter (AI-2E) (TC 2.A.86) family.</text>
</comment>
<evidence type="ECO:0000313" key="7">
    <source>
        <dbReference type="EMBL" id="MBW3469142.1"/>
    </source>
</evidence>
<evidence type="ECO:0000256" key="6">
    <source>
        <dbReference type="SAM" id="Phobius"/>
    </source>
</evidence>
<dbReference type="GO" id="GO:0016020">
    <property type="term" value="C:membrane"/>
    <property type="evidence" value="ECO:0007669"/>
    <property type="project" value="UniProtKB-SubCell"/>
</dbReference>
<dbReference type="EMBL" id="RPHB01000007">
    <property type="protein sequence ID" value="MBW3469142.1"/>
    <property type="molecule type" value="Genomic_DNA"/>
</dbReference>
<keyword evidence="3 6" id="KW-0812">Transmembrane</keyword>
<keyword evidence="8" id="KW-1185">Reference proteome</keyword>
<feature type="transmembrane region" description="Helical" evidence="6">
    <location>
        <begin position="62"/>
        <end position="80"/>
    </location>
</feature>
<dbReference type="Proteomes" id="UP000727490">
    <property type="component" value="Unassembled WGS sequence"/>
</dbReference>
<evidence type="ECO:0000256" key="4">
    <source>
        <dbReference type="ARBA" id="ARBA00022989"/>
    </source>
</evidence>
<keyword evidence="4 6" id="KW-1133">Transmembrane helix</keyword>
<feature type="transmembrane region" description="Helical" evidence="6">
    <location>
        <begin position="254"/>
        <end position="284"/>
    </location>
</feature>
<protein>
    <submittedName>
        <fullName evidence="7">AI-2E family transporter</fullName>
    </submittedName>
</protein>
<dbReference type="Pfam" id="PF01594">
    <property type="entry name" value="AI-2E_transport"/>
    <property type="match status" value="1"/>
</dbReference>
<keyword evidence="5 6" id="KW-0472">Membrane</keyword>
<feature type="transmembrane region" description="Helical" evidence="6">
    <location>
        <begin position="92"/>
        <end position="113"/>
    </location>
</feature>
<evidence type="ECO:0000313" key="8">
    <source>
        <dbReference type="Proteomes" id="UP000727490"/>
    </source>
</evidence>
<proteinExistence type="inferred from homology"/>
<feature type="transmembrane region" description="Helical" evidence="6">
    <location>
        <begin position="226"/>
        <end position="248"/>
    </location>
</feature>
<evidence type="ECO:0000256" key="5">
    <source>
        <dbReference type="ARBA" id="ARBA00023136"/>
    </source>
</evidence>
<comment type="caution">
    <text evidence="7">The sequence shown here is derived from an EMBL/GenBank/DDBJ whole genome shotgun (WGS) entry which is preliminary data.</text>
</comment>
<feature type="transmembrane region" description="Helical" evidence="6">
    <location>
        <begin position="325"/>
        <end position="355"/>
    </location>
</feature>
<name>A0A951J0I7_9BACT</name>
<organism evidence="7 8">
    <name type="scientific">Arthrospiribacter ruber</name>
    <dbReference type="NCBI Taxonomy" id="2487934"/>
    <lineage>
        <taxon>Bacteria</taxon>
        <taxon>Pseudomonadati</taxon>
        <taxon>Bacteroidota</taxon>
        <taxon>Cytophagia</taxon>
        <taxon>Cytophagales</taxon>
        <taxon>Cyclobacteriaceae</taxon>
        <taxon>Arthrospiribacter</taxon>
    </lineage>
</organism>
<dbReference type="PANTHER" id="PTHR21716:SF62">
    <property type="entry name" value="TRANSPORT PROTEIN YDBI-RELATED"/>
    <property type="match status" value="1"/>
</dbReference>
<comment type="subcellular location">
    <subcellularLocation>
        <location evidence="1">Membrane</location>
        <topology evidence="1">Multi-pass membrane protein</topology>
    </subcellularLocation>
</comment>
<evidence type="ECO:0000256" key="2">
    <source>
        <dbReference type="ARBA" id="ARBA00009773"/>
    </source>
</evidence>
<dbReference type="GO" id="GO:0055085">
    <property type="term" value="P:transmembrane transport"/>
    <property type="evidence" value="ECO:0007669"/>
    <property type="project" value="TreeGrafter"/>
</dbReference>
<feature type="transmembrane region" description="Helical" evidence="6">
    <location>
        <begin position="291"/>
        <end position="313"/>
    </location>
</feature>
<gene>
    <name evidence="7" type="ORF">EGN73_15185</name>
</gene>
<evidence type="ECO:0000256" key="3">
    <source>
        <dbReference type="ARBA" id="ARBA00022692"/>
    </source>
</evidence>
<accession>A0A951J0I7</accession>
<dbReference type="InterPro" id="IPR002549">
    <property type="entry name" value="AI-2E-like"/>
</dbReference>
<dbReference type="AlphaFoldDB" id="A0A951J0I7"/>
<feature type="transmembrane region" description="Helical" evidence="6">
    <location>
        <begin position="39"/>
        <end position="56"/>
    </location>
</feature>
<reference evidence="7 8" key="1">
    <citation type="journal article" date="2020" name="Syst. Appl. Microbiol.">
        <title>Arthrospiribacter ruber gen. nov., sp. nov., a novel bacterium isolated from Arthrospira cultures.</title>
        <authorList>
            <person name="Waleron M."/>
            <person name="Misztak A."/>
            <person name="Waleron M.M."/>
            <person name="Furmaniak M."/>
            <person name="Mrozik A."/>
            <person name="Waleron K."/>
        </authorList>
    </citation>
    <scope>NUCLEOTIDE SEQUENCE [LARGE SCALE GENOMIC DNA]</scope>
    <source>
        <strain evidence="7 8">DPMB0001</strain>
    </source>
</reference>
<evidence type="ECO:0000256" key="1">
    <source>
        <dbReference type="ARBA" id="ARBA00004141"/>
    </source>
</evidence>